<dbReference type="Gene3D" id="2.160.10.10">
    <property type="entry name" value="Hexapeptide repeat proteins"/>
    <property type="match status" value="1"/>
</dbReference>
<dbReference type="GO" id="GO:0016779">
    <property type="term" value="F:nucleotidyltransferase activity"/>
    <property type="evidence" value="ECO:0007669"/>
    <property type="project" value="UniProtKB-ARBA"/>
</dbReference>
<comment type="similarity">
    <text evidence="2">In the N-terminal section; belongs to the N-acetylglucosamine-1-phosphate uridyltransferase family.</text>
</comment>
<sequence>MYIRLTGKNAKQLSPEMFIADDPFEMLKNSVRSVNIQVPVVTYFWDLIKYNKSQIEKDYLLFVKKGAVFGKVYDGVYFMNKDQIYLGKDSRIKPGCVFDAEEGPIYIGQNVTIAPNTTIEGPAFIGDYSVVQSNSRIRRGSNIGKACKVGGEIVNSIFQGYTNKQHDGFIGDSYIGSWVNMGADTVNSNLLNTYGNIKVEIEGNIINTNHMFLGMAMGDHTKTAINTTIMTGSIIGFACNIITAFYPPKYLPSFTWYSHQGMLVYTLEKALIVAKVAMKRRDKEMTPAEEQLFREVFRLTEKERNFTSN</sequence>
<dbReference type="GO" id="GO:0016746">
    <property type="term" value="F:acyltransferase activity"/>
    <property type="evidence" value="ECO:0007669"/>
    <property type="project" value="UniProtKB-KW"/>
</dbReference>
<comment type="similarity">
    <text evidence="1">In the C-terminal section; belongs to the transferase hexapeptide repeat family.</text>
</comment>
<evidence type="ECO:0008006" key="7">
    <source>
        <dbReference type="Google" id="ProtNLM"/>
    </source>
</evidence>
<organism evidence="5 6">
    <name type="scientific">Candidatus Brocadia carolinensis</name>
    <dbReference type="NCBI Taxonomy" id="1004156"/>
    <lineage>
        <taxon>Bacteria</taxon>
        <taxon>Pseudomonadati</taxon>
        <taxon>Planctomycetota</taxon>
        <taxon>Candidatus Brocadiia</taxon>
        <taxon>Candidatus Brocadiales</taxon>
        <taxon>Candidatus Brocadiaceae</taxon>
        <taxon>Candidatus Brocadia</taxon>
    </lineage>
</organism>
<dbReference type="Proteomes" id="UP000189681">
    <property type="component" value="Unassembled WGS sequence"/>
</dbReference>
<dbReference type="InterPro" id="IPR001451">
    <property type="entry name" value="Hexapep"/>
</dbReference>
<keyword evidence="4" id="KW-0012">Acyltransferase</keyword>
<evidence type="ECO:0000256" key="3">
    <source>
        <dbReference type="ARBA" id="ARBA00022679"/>
    </source>
</evidence>
<dbReference type="EMBL" id="AYTS01000002">
    <property type="protein sequence ID" value="OOP58025.1"/>
    <property type="molecule type" value="Genomic_DNA"/>
</dbReference>
<gene>
    <name evidence="5" type="ORF">AYP45_00090</name>
</gene>
<reference evidence="5 6" key="1">
    <citation type="journal article" date="2017" name="Water Res.">
        <title>Discovery and metagenomic analysis of an anammox bacterial enrichment related to Candidatus "Brocadia caroliniensis" in a full-scale glycerol-fed nitritation-denitritation separate centrate treatment process.</title>
        <authorList>
            <person name="Park H."/>
            <person name="Brotto A.C."/>
            <person name="van Loosdrecht M.C."/>
            <person name="Chandran K."/>
        </authorList>
    </citation>
    <scope>NUCLEOTIDE SEQUENCE [LARGE SCALE GENOMIC DNA]</scope>
    <source>
        <strain evidence="5">26THWARD</strain>
    </source>
</reference>
<dbReference type="STRING" id="1004156.AYP45_00090"/>
<dbReference type="InterPro" id="IPR011004">
    <property type="entry name" value="Trimer_LpxA-like_sf"/>
</dbReference>
<evidence type="ECO:0000313" key="6">
    <source>
        <dbReference type="Proteomes" id="UP000189681"/>
    </source>
</evidence>
<protein>
    <recommendedName>
        <fullName evidence="7">Glucose-1-phosphate thymidylyltransferase</fullName>
    </recommendedName>
</protein>
<evidence type="ECO:0000256" key="2">
    <source>
        <dbReference type="ARBA" id="ARBA00007947"/>
    </source>
</evidence>
<dbReference type="PANTHER" id="PTHR43584">
    <property type="entry name" value="NUCLEOTIDYL TRANSFERASE"/>
    <property type="match status" value="1"/>
</dbReference>
<keyword evidence="3" id="KW-0808">Transferase</keyword>
<dbReference type="InterPro" id="IPR023917">
    <property type="entry name" value="Bifunctiontional_GlmU_bac-type"/>
</dbReference>
<dbReference type="Pfam" id="PF00132">
    <property type="entry name" value="Hexapep"/>
    <property type="match status" value="1"/>
</dbReference>
<dbReference type="InterPro" id="IPR050065">
    <property type="entry name" value="GlmU-like"/>
</dbReference>
<evidence type="ECO:0000256" key="1">
    <source>
        <dbReference type="ARBA" id="ARBA00007707"/>
    </source>
</evidence>
<name>A0A1V4AY15_9BACT</name>
<dbReference type="PANTHER" id="PTHR43584:SF9">
    <property type="entry name" value="TRANSFERASE HEXAPEPTIDE REPEAT CONTAINING PROTEIN"/>
    <property type="match status" value="1"/>
</dbReference>
<evidence type="ECO:0000256" key="4">
    <source>
        <dbReference type="ARBA" id="ARBA00023315"/>
    </source>
</evidence>
<accession>A0A1V4AY15</accession>
<proteinExistence type="inferred from homology"/>
<dbReference type="SUPFAM" id="SSF51161">
    <property type="entry name" value="Trimeric LpxA-like enzymes"/>
    <property type="match status" value="1"/>
</dbReference>
<comment type="caution">
    <text evidence="5">The sequence shown here is derived from an EMBL/GenBank/DDBJ whole genome shotgun (WGS) entry which is preliminary data.</text>
</comment>
<dbReference type="AlphaFoldDB" id="A0A1V4AY15"/>
<evidence type="ECO:0000313" key="5">
    <source>
        <dbReference type="EMBL" id="OOP58025.1"/>
    </source>
</evidence>
<dbReference type="NCBIfam" id="TIGR03991">
    <property type="entry name" value="alt_bact_glmU"/>
    <property type="match status" value="1"/>
</dbReference>